<proteinExistence type="inferred from homology"/>
<feature type="transmembrane region" description="Helical" evidence="10">
    <location>
        <begin position="703"/>
        <end position="722"/>
    </location>
</feature>
<dbReference type="Pfam" id="PF00005">
    <property type="entry name" value="ABC_tran"/>
    <property type="match status" value="2"/>
</dbReference>
<accession>A0A815PCW7</accession>
<dbReference type="FunFam" id="3.40.50.300:FF:000163">
    <property type="entry name" value="Multidrug resistance-associated protein member 4"/>
    <property type="match status" value="1"/>
</dbReference>
<comment type="subcellular location">
    <subcellularLocation>
        <location evidence="1">Membrane</location>
        <topology evidence="1">Multi-pass membrane protein</topology>
    </subcellularLocation>
</comment>
<dbReference type="GO" id="GO:0005524">
    <property type="term" value="F:ATP binding"/>
    <property type="evidence" value="ECO:0007669"/>
    <property type="project" value="UniProtKB-KW"/>
</dbReference>
<reference evidence="14" key="1">
    <citation type="submission" date="2021-02" db="EMBL/GenBank/DDBJ databases">
        <authorList>
            <person name="Nowell W R."/>
        </authorList>
    </citation>
    <scope>NUCLEOTIDE SEQUENCE</scope>
</reference>
<evidence type="ECO:0000256" key="3">
    <source>
        <dbReference type="ARBA" id="ARBA00022448"/>
    </source>
</evidence>
<feature type="transmembrane region" description="Helical" evidence="10">
    <location>
        <begin position="112"/>
        <end position="128"/>
    </location>
</feature>
<evidence type="ECO:0000256" key="6">
    <source>
        <dbReference type="ARBA" id="ARBA00022741"/>
    </source>
</evidence>
<evidence type="ECO:0000256" key="10">
    <source>
        <dbReference type="SAM" id="Phobius"/>
    </source>
</evidence>
<dbReference type="AlphaFoldDB" id="A0A815PCW7"/>
<dbReference type="FunFam" id="3.40.50.300:FF:000997">
    <property type="entry name" value="Multidrug resistance-associated protein 1"/>
    <property type="match status" value="1"/>
</dbReference>
<dbReference type="InterPro" id="IPR003439">
    <property type="entry name" value="ABC_transporter-like_ATP-bd"/>
</dbReference>
<dbReference type="CDD" id="cd18580">
    <property type="entry name" value="ABC_6TM_ABCC_D2"/>
    <property type="match status" value="1"/>
</dbReference>
<keyword evidence="8 10" id="KW-1133">Transmembrane helix</keyword>
<dbReference type="Pfam" id="PF00664">
    <property type="entry name" value="ABC_membrane"/>
    <property type="match status" value="2"/>
</dbReference>
<evidence type="ECO:0000259" key="12">
    <source>
        <dbReference type="PROSITE" id="PS50929"/>
    </source>
</evidence>
<dbReference type="InterPro" id="IPR011527">
    <property type="entry name" value="ABC1_TM_dom"/>
</dbReference>
<feature type="transmembrane region" description="Helical" evidence="10">
    <location>
        <begin position="845"/>
        <end position="864"/>
    </location>
</feature>
<feature type="transmembrane region" description="Helical" evidence="10">
    <location>
        <begin position="231"/>
        <end position="249"/>
    </location>
</feature>
<dbReference type="PROSITE" id="PS00211">
    <property type="entry name" value="ABC_TRANSPORTER_1"/>
    <property type="match status" value="2"/>
</dbReference>
<feature type="domain" description="ABC transporter" evidence="11">
    <location>
        <begin position="1026"/>
        <end position="1251"/>
    </location>
</feature>
<comment type="similarity">
    <text evidence="2">Belongs to the ABC transporter superfamily. ABCC family. Conjugate transporter (TC 3.A.1.208) subfamily.</text>
</comment>
<keyword evidence="9 10" id="KW-0472">Membrane</keyword>
<feature type="transmembrane region" description="Helical" evidence="10">
    <location>
        <begin position="934"/>
        <end position="953"/>
    </location>
</feature>
<dbReference type="FunFam" id="1.20.1560.10:FF:000013">
    <property type="entry name" value="ABC transporter C family member 2"/>
    <property type="match status" value="1"/>
</dbReference>
<dbReference type="InterPro" id="IPR044726">
    <property type="entry name" value="ABCC_6TM_D2"/>
</dbReference>
<evidence type="ECO:0000313" key="16">
    <source>
        <dbReference type="Proteomes" id="UP000663852"/>
    </source>
</evidence>
<evidence type="ECO:0000256" key="2">
    <source>
        <dbReference type="ARBA" id="ARBA00009726"/>
    </source>
</evidence>
<evidence type="ECO:0000256" key="9">
    <source>
        <dbReference type="ARBA" id="ARBA00023136"/>
    </source>
</evidence>
<dbReference type="GO" id="GO:0140359">
    <property type="term" value="F:ABC-type transporter activity"/>
    <property type="evidence" value="ECO:0007669"/>
    <property type="project" value="InterPro"/>
</dbReference>
<dbReference type="Proteomes" id="UP000663828">
    <property type="component" value="Unassembled WGS sequence"/>
</dbReference>
<dbReference type="Gene3D" id="3.40.50.300">
    <property type="entry name" value="P-loop containing nucleotide triphosphate hydrolases"/>
    <property type="match status" value="2"/>
</dbReference>
<dbReference type="InterPro" id="IPR050173">
    <property type="entry name" value="ABC_transporter_C-like"/>
</dbReference>
<dbReference type="InterPro" id="IPR044746">
    <property type="entry name" value="ABCC_6TM_D1"/>
</dbReference>
<dbReference type="GO" id="GO:0016887">
    <property type="term" value="F:ATP hydrolysis activity"/>
    <property type="evidence" value="ECO:0007669"/>
    <property type="project" value="InterPro"/>
</dbReference>
<evidence type="ECO:0000313" key="15">
    <source>
        <dbReference type="Proteomes" id="UP000663828"/>
    </source>
</evidence>
<dbReference type="CDD" id="cd18579">
    <property type="entry name" value="ABC_6TM_ABCC_D1"/>
    <property type="match status" value="1"/>
</dbReference>
<dbReference type="SUPFAM" id="SSF90123">
    <property type="entry name" value="ABC transporter transmembrane region"/>
    <property type="match status" value="2"/>
</dbReference>
<comment type="caution">
    <text evidence="14">The sequence shown here is derived from an EMBL/GenBank/DDBJ whole genome shotgun (WGS) entry which is preliminary data.</text>
</comment>
<dbReference type="InterPro" id="IPR027417">
    <property type="entry name" value="P-loop_NTPase"/>
</dbReference>
<keyword evidence="3" id="KW-0813">Transport</keyword>
<evidence type="ECO:0000256" key="4">
    <source>
        <dbReference type="ARBA" id="ARBA00022692"/>
    </source>
</evidence>
<evidence type="ECO:0000259" key="11">
    <source>
        <dbReference type="PROSITE" id="PS50893"/>
    </source>
</evidence>
<evidence type="ECO:0000256" key="8">
    <source>
        <dbReference type="ARBA" id="ARBA00022989"/>
    </source>
</evidence>
<gene>
    <name evidence="14" type="ORF">EDS130_LOCUS39290</name>
    <name evidence="13" type="ORF">XAT740_LOCUS4295</name>
</gene>
<feature type="transmembrane region" description="Helical" evidence="10">
    <location>
        <begin position="341"/>
        <end position="359"/>
    </location>
</feature>
<feature type="domain" description="ABC transmembrane type-1" evidence="12">
    <location>
        <begin position="124"/>
        <end position="383"/>
    </location>
</feature>
<dbReference type="CDD" id="cd03250">
    <property type="entry name" value="ABCC_MRP_domain1"/>
    <property type="match status" value="1"/>
</dbReference>
<dbReference type="Gene3D" id="1.20.1560.10">
    <property type="entry name" value="ABC transporter type 1, transmembrane domain"/>
    <property type="match status" value="2"/>
</dbReference>
<evidence type="ECO:0000256" key="1">
    <source>
        <dbReference type="ARBA" id="ARBA00004141"/>
    </source>
</evidence>
<feature type="transmembrane region" description="Helical" evidence="10">
    <location>
        <begin position="255"/>
        <end position="273"/>
    </location>
</feature>
<dbReference type="PANTHER" id="PTHR24223">
    <property type="entry name" value="ATP-BINDING CASSETTE SUB-FAMILY C"/>
    <property type="match status" value="1"/>
</dbReference>
<keyword evidence="5" id="KW-0677">Repeat</keyword>
<feature type="transmembrane region" description="Helical" evidence="10">
    <location>
        <begin position="750"/>
        <end position="773"/>
    </location>
</feature>
<evidence type="ECO:0000256" key="7">
    <source>
        <dbReference type="ARBA" id="ARBA00022840"/>
    </source>
</evidence>
<dbReference type="EMBL" id="CAJNOJ010000435">
    <property type="protein sequence ID" value="CAF1447284.1"/>
    <property type="molecule type" value="Genomic_DNA"/>
</dbReference>
<dbReference type="InterPro" id="IPR036640">
    <property type="entry name" value="ABC1_TM_sf"/>
</dbReference>
<keyword evidence="7" id="KW-0067">ATP-binding</keyword>
<dbReference type="OrthoDB" id="6500128at2759"/>
<dbReference type="PROSITE" id="PS50893">
    <property type="entry name" value="ABC_TRANSPORTER_2"/>
    <property type="match status" value="2"/>
</dbReference>
<name>A0A815PCW7_ADIRI</name>
<feature type="domain" description="ABC transmembrane type-1" evidence="12">
    <location>
        <begin position="705"/>
        <end position="972"/>
    </location>
</feature>
<organism evidence="14 16">
    <name type="scientific">Adineta ricciae</name>
    <name type="common">Rotifer</name>
    <dbReference type="NCBI Taxonomy" id="249248"/>
    <lineage>
        <taxon>Eukaryota</taxon>
        <taxon>Metazoa</taxon>
        <taxon>Spiralia</taxon>
        <taxon>Gnathifera</taxon>
        <taxon>Rotifera</taxon>
        <taxon>Eurotatoria</taxon>
        <taxon>Bdelloidea</taxon>
        <taxon>Adinetida</taxon>
        <taxon>Adinetidae</taxon>
        <taxon>Adineta</taxon>
    </lineage>
</organism>
<protein>
    <submittedName>
        <fullName evidence="14">Uncharacterized protein</fullName>
    </submittedName>
</protein>
<keyword evidence="15" id="KW-1185">Reference proteome</keyword>
<feature type="transmembrane region" description="Helical" evidence="10">
    <location>
        <begin position="148"/>
        <end position="168"/>
    </location>
</feature>
<dbReference type="EMBL" id="CAJNOR010000174">
    <property type="protein sequence ID" value="CAF0827681.1"/>
    <property type="molecule type" value="Genomic_DNA"/>
</dbReference>
<sequence>MQNIFTKSNNEYEKLIDTKKSYYDGNNKKCSNQSTSYLEWAESSWTRWLHLICWWWIKPLLSIAYTRSLNENDLDDLPYNDKSSILLNRFESYDWTNKPIWKIIFTQFRKEHIYVGLLHIPFILTRIIQPLLVRQIVLKIISHPKSFITIYIYAILLFIFAILNTIFYRQSDFLSIRIGIRIRNSFLTMIYKQLILTKLTILQQMNTGYIINIINQDTKKLEQAFSYIHKLWQGPMEAIIIFGLLCWIMKPIPTLIGFIIMIISIVIQCILCYKIGKYCNITTSFSDKRVHAFNELIHNCDIIKMYNWEKLIQEQIYQLRQNELDSIRCASRFRALYTNQFFVSTSILAFVTFSSTWLLNYSIDSINIFTTLAFFSLIRDGFMYSFPDSLEKLTVAQLASKRIQSLLMLTMQHEEKYLPSISSINNSQQVGGIFMKNASFSWSNDQSCLSSLNVTIESGSLIGIVGSVGSGKSSFLQAILGEINLINGQIDTTNSSFAYSAQIPWIFVDTLRNNILLNQVYDEQRYKDIIYATCLDIDIQLLGLAGDLTMIGERGKNLSGGQRTRVSLARALYTNADIYLFDDPLAAVDQLVAKQIFDRCFGPNGLLKNKTRLLVTHQTQFLRDAHQIIYLSQGQIYPYDYLNQNKIIEKQVNNPETSDLLSDVLNDKPNIEDIQSIIVEEKPLNTKNISWSLWYHLFTSPPLHISGLFSLIILFILTEIFYDGTNYWLSKSLKQFNTYECHSINFISSYFILTIITVLINLLCLIYFYYIILNGTNYFHNKMVKGLLYTSMQFFESNPSGRNLNRASKDQEIIDELLPRTLLTGLLGLITLIGSFVILCFTSPYLLLLLLILIPIFLLLFHYYQTSLYQLKQFESKTRSPISNHVMSSLNGTVTIRALKVQNYFIYLFTNIIDRNTNACTNIYGALNWFSFRLEFMGALIMFVATILVILFHNQIDPSRIAFTLAYAISVSYWPQRTIRKITEADILMTSVERINEYGQLTLEEDYGGDQKLIITSETWPNNGKIQFDNYSVCYRIGLEPVLKNLSIEIKPGEKIGIIGRTGAGKSSLFKSILRFLPRININGIIFIDDIDISRITLNHLRSHLSVIPQQSILFNGTLRYNLDPFNQYSDEQCWMSLEDVQLKQFVSNQTNGLLMNIAESGSNLSVGQCQLICIARAVLKKSKILLIDEATANIDHKTDEKIQDIIAKKFQDRTVLTIAHRLNTVMRSDRILVLDKGFVVNFDIPSNIFQ</sequence>
<evidence type="ECO:0000256" key="5">
    <source>
        <dbReference type="ARBA" id="ARBA00022737"/>
    </source>
</evidence>
<keyword evidence="4 10" id="KW-0812">Transmembrane</keyword>
<keyword evidence="6" id="KW-0547">Nucleotide-binding</keyword>
<dbReference type="PANTHER" id="PTHR24223:SF456">
    <property type="entry name" value="MULTIDRUG RESISTANCE-ASSOCIATED PROTEIN LETHAL(2)03659"/>
    <property type="match status" value="1"/>
</dbReference>
<dbReference type="GO" id="GO:0016020">
    <property type="term" value="C:membrane"/>
    <property type="evidence" value="ECO:0007669"/>
    <property type="project" value="UniProtKB-SubCell"/>
</dbReference>
<dbReference type="Proteomes" id="UP000663852">
    <property type="component" value="Unassembled WGS sequence"/>
</dbReference>
<dbReference type="PROSITE" id="PS50929">
    <property type="entry name" value="ABC_TM1F"/>
    <property type="match status" value="2"/>
</dbReference>
<feature type="transmembrane region" description="Helical" evidence="10">
    <location>
        <begin position="817"/>
        <end position="839"/>
    </location>
</feature>
<dbReference type="InterPro" id="IPR017871">
    <property type="entry name" value="ABC_transporter-like_CS"/>
</dbReference>
<dbReference type="InterPro" id="IPR003593">
    <property type="entry name" value="AAA+_ATPase"/>
</dbReference>
<evidence type="ECO:0000313" key="14">
    <source>
        <dbReference type="EMBL" id="CAF1447284.1"/>
    </source>
</evidence>
<dbReference type="SUPFAM" id="SSF52540">
    <property type="entry name" value="P-loop containing nucleoside triphosphate hydrolases"/>
    <property type="match status" value="2"/>
</dbReference>
<feature type="domain" description="ABC transporter" evidence="11">
    <location>
        <begin position="433"/>
        <end position="660"/>
    </location>
</feature>
<evidence type="ECO:0000313" key="13">
    <source>
        <dbReference type="EMBL" id="CAF0827681.1"/>
    </source>
</evidence>
<dbReference type="SMART" id="SM00382">
    <property type="entry name" value="AAA"/>
    <property type="match status" value="2"/>
</dbReference>
<dbReference type="CDD" id="cd03244">
    <property type="entry name" value="ABCC_MRP_domain2"/>
    <property type="match status" value="1"/>
</dbReference>